<reference evidence="3 4" key="1">
    <citation type="submission" date="2020-10" db="EMBL/GenBank/DDBJ databases">
        <title>ChiBAC.</title>
        <authorList>
            <person name="Zenner C."/>
            <person name="Hitch T.C.A."/>
            <person name="Clavel T."/>
        </authorList>
    </citation>
    <scope>NUCLEOTIDE SEQUENCE [LARGE SCALE GENOMIC DNA]</scope>
    <source>
        <strain evidence="3 4">DSM 108991</strain>
    </source>
</reference>
<dbReference type="InterPro" id="IPR001296">
    <property type="entry name" value="Glyco_trans_1"/>
</dbReference>
<dbReference type="Proteomes" id="UP000758652">
    <property type="component" value="Unassembled WGS sequence"/>
</dbReference>
<dbReference type="RefSeq" id="WP_226394996.1">
    <property type="nucleotide sequence ID" value="NZ_JADCKL010000006.1"/>
</dbReference>
<dbReference type="SUPFAM" id="SSF53756">
    <property type="entry name" value="UDP-Glycosyltransferase/glycogen phosphorylase"/>
    <property type="match status" value="1"/>
</dbReference>
<evidence type="ECO:0000313" key="4">
    <source>
        <dbReference type="Proteomes" id="UP000758652"/>
    </source>
</evidence>
<feature type="domain" description="Glycosyl transferase family 1" evidence="1">
    <location>
        <begin position="182"/>
        <end position="336"/>
    </location>
</feature>
<dbReference type="Pfam" id="PF13439">
    <property type="entry name" value="Glyco_transf_4"/>
    <property type="match status" value="1"/>
</dbReference>
<dbReference type="Gene3D" id="3.40.50.2000">
    <property type="entry name" value="Glycogen Phosphorylase B"/>
    <property type="match status" value="2"/>
</dbReference>
<dbReference type="EMBL" id="JADCKL010000006">
    <property type="protein sequence ID" value="MBE5063456.1"/>
    <property type="molecule type" value="Genomic_DNA"/>
</dbReference>
<comment type="caution">
    <text evidence="3">The sequence shown here is derived from an EMBL/GenBank/DDBJ whole genome shotgun (WGS) entry which is preliminary data.</text>
</comment>
<evidence type="ECO:0000313" key="3">
    <source>
        <dbReference type="EMBL" id="MBE5063456.1"/>
    </source>
</evidence>
<dbReference type="PANTHER" id="PTHR12526">
    <property type="entry name" value="GLYCOSYLTRANSFERASE"/>
    <property type="match status" value="1"/>
</dbReference>
<dbReference type="InterPro" id="IPR028098">
    <property type="entry name" value="Glyco_trans_4-like_N"/>
</dbReference>
<dbReference type="Pfam" id="PF00534">
    <property type="entry name" value="Glycos_transf_1"/>
    <property type="match status" value="1"/>
</dbReference>
<keyword evidence="4" id="KW-1185">Reference proteome</keyword>
<evidence type="ECO:0000259" key="1">
    <source>
        <dbReference type="Pfam" id="PF00534"/>
    </source>
</evidence>
<dbReference type="PANTHER" id="PTHR12526:SF630">
    <property type="entry name" value="GLYCOSYLTRANSFERASE"/>
    <property type="match status" value="1"/>
</dbReference>
<gene>
    <name evidence="3" type="ORF">INF30_09280</name>
</gene>
<protein>
    <submittedName>
        <fullName evidence="3">Glycosyltransferase</fullName>
    </submittedName>
</protein>
<organism evidence="3 4">
    <name type="scientific">Claveliimonas monacensis</name>
    <dbReference type="NCBI Taxonomy" id="2779351"/>
    <lineage>
        <taxon>Bacteria</taxon>
        <taxon>Bacillati</taxon>
        <taxon>Bacillota</taxon>
        <taxon>Clostridia</taxon>
        <taxon>Lachnospirales</taxon>
        <taxon>Lachnospiraceae</taxon>
        <taxon>Claveliimonas</taxon>
    </lineage>
</organism>
<name>A0ABR9RKG1_9FIRM</name>
<sequence>MNIIFYLGSMNNGGAERVVANLCNRLCDNNRLMILTSVRKPSVYYLDERIVIKSLDRLEELSSKIITKNIERLKRLILEVREFNADILISFLSEPCFRSLLVKRKIGIPVIICQRNDPKEEYKSFVYRSLMKWLYPKAEGAVFQTEEQKKFFPIKLQKKSIVIANPVADEYICDDYRYPLSRKIIAVGRLDAQKNFKLLIKAFQEFSKEYPDYTLQIYGEGPEREVLEKLITACDLTNRVFLCGRVKDIKKKLLEAEFFVISSDYEGMPNALIEAMALGIPVISTDCPCGGPAELISNENMGILTPVKNVKALSRAMECYASNHGLAVRYGSNAKKILTKVSPDSVTKRWILYIKEVYDKEKGIDNLKKNKRGIAIGKKR</sequence>
<feature type="domain" description="Glycosyltransferase subfamily 4-like N-terminal" evidence="2">
    <location>
        <begin position="13"/>
        <end position="167"/>
    </location>
</feature>
<proteinExistence type="predicted"/>
<accession>A0ABR9RKG1</accession>
<evidence type="ECO:0000259" key="2">
    <source>
        <dbReference type="Pfam" id="PF13439"/>
    </source>
</evidence>